<dbReference type="PANTHER" id="PTHR30595">
    <property type="entry name" value="GLPR-RELATED TRANSCRIPTIONAL REPRESSOR"/>
    <property type="match status" value="1"/>
</dbReference>
<accession>A0A6J4VDE3</accession>
<feature type="compositionally biased region" description="Low complexity" evidence="1">
    <location>
        <begin position="799"/>
        <end position="837"/>
    </location>
</feature>
<name>A0A6J4VDE3_9BACT</name>
<dbReference type="Gene3D" id="3.20.20.140">
    <property type="entry name" value="Metal-dependent hydrolases"/>
    <property type="match status" value="1"/>
</dbReference>
<dbReference type="AlphaFoldDB" id="A0A6J4VDE3"/>
<dbReference type="Pfam" id="PF04326">
    <property type="entry name" value="SLFN_AlbA_2"/>
    <property type="match status" value="1"/>
</dbReference>
<evidence type="ECO:0000259" key="2">
    <source>
        <dbReference type="Pfam" id="PF04326"/>
    </source>
</evidence>
<sequence>MRREIERLEFLEASARLLPEETRRLHEYRRLHERILILPGFEFTATFGFHILGIFSPETTVRKLEHLLLALNIPEEKLDKGASEVGATTDVLRAYEIIAGAGGLVIGAHVNSTNGIAMIGLGFGGQTKIAYTQDPNLHALEVTDLESVSRRATARFFNSSKPEYPRRMHCIQGSDAHRVTRDPLRPEKNLGIGDRCTEVLLPEVSFEALKALFASTDFSRTRPARAPEEHPFDPLTGAREDGATIVQAFQDMPGSPPVRVRAILKDVVAFANTNGGAIYVGASADPREPIRGVDGAAELAELIRLEAERQIVPPLVPDVETLTSEDKTVLVVTVQKGTETPYALEPGYIYVRQEGETVLALRDEVVQLVRAALAPQTIGPDLASTLPPRPATIRRDRVEESDDQPGQPAPLHGVVPPTPYGSAPRDPQQIAVQQAAAQQVAVQQATAAERERQQERTPVPRTGVEVIASTERNGLVYHTVRDLRNRRVVRNVTRESARRLWRYALLQVEQHIIEPAEIRWDEPDGRFGFWKGFRQPEGMRRYNLIYREPAGQRGQGEGGERLRVFFGVTEEGIDERWRAVLPSDSELPVLQYDEDLHLTTPATPPQEPPAPEAPSVEPEILPGQEAPPDPGVEAIPAPTFPAPTIVRSGEATPEPWSTEIAAPLSLDPIIWPSAVRAPGPEAGPSPGVEMAPTTDAEPEVAAPAPRRRTRSRGGRGGGKTAAPAGEAADVAADELVPPAPAADIASGAEPITALPIGPVAAAPPAIEESPTPEDTATESGQEPTAAPKRRRAPRRAKTAAEPVEVAPQEAATTPAPAPPGVVAAESPTAPEPSESVAPPAPARRRRSPRKSIPASDPPAEEAK</sequence>
<feature type="compositionally biased region" description="Basic residues" evidence="1">
    <location>
        <begin position="787"/>
        <end position="797"/>
    </location>
</feature>
<feature type="region of interest" description="Disordered" evidence="1">
    <location>
        <begin position="598"/>
        <end position="632"/>
    </location>
</feature>
<dbReference type="InterPro" id="IPR007421">
    <property type="entry name" value="Schlafen_AlbA_2_dom"/>
</dbReference>
<feature type="region of interest" description="Disordered" evidence="1">
    <location>
        <begin position="755"/>
        <end position="863"/>
    </location>
</feature>
<reference evidence="3" key="1">
    <citation type="submission" date="2020-02" db="EMBL/GenBank/DDBJ databases">
        <authorList>
            <person name="Meier V. D."/>
        </authorList>
    </citation>
    <scope>NUCLEOTIDE SEQUENCE</scope>
    <source>
        <strain evidence="3">AVDCRST_MAG18</strain>
    </source>
</reference>
<dbReference type="Gene3D" id="3.30.950.30">
    <property type="entry name" value="Schlafen, AAA domain"/>
    <property type="match status" value="1"/>
</dbReference>
<feature type="region of interest" description="Disordered" evidence="1">
    <location>
        <begin position="396"/>
        <end position="432"/>
    </location>
</feature>
<proteinExistence type="predicted"/>
<feature type="compositionally biased region" description="Low complexity" evidence="1">
    <location>
        <begin position="755"/>
        <end position="773"/>
    </location>
</feature>
<evidence type="ECO:0000256" key="1">
    <source>
        <dbReference type="SAM" id="MobiDB-lite"/>
    </source>
</evidence>
<evidence type="ECO:0000313" key="3">
    <source>
        <dbReference type="EMBL" id="CAA9570963.1"/>
    </source>
</evidence>
<organism evidence="3">
    <name type="scientific">uncultured Thermomicrobiales bacterium</name>
    <dbReference type="NCBI Taxonomy" id="1645740"/>
    <lineage>
        <taxon>Bacteria</taxon>
        <taxon>Pseudomonadati</taxon>
        <taxon>Thermomicrobiota</taxon>
        <taxon>Thermomicrobia</taxon>
        <taxon>Thermomicrobiales</taxon>
        <taxon>environmental samples</taxon>
    </lineage>
</organism>
<gene>
    <name evidence="3" type="ORF">AVDCRST_MAG18-1969</name>
</gene>
<dbReference type="PANTHER" id="PTHR30595:SF6">
    <property type="entry name" value="SCHLAFEN ALBA-2 DOMAIN-CONTAINING PROTEIN"/>
    <property type="match status" value="1"/>
</dbReference>
<feature type="compositionally biased region" description="Low complexity" evidence="1">
    <location>
        <begin position="720"/>
        <end position="734"/>
    </location>
</feature>
<feature type="domain" description="Schlafen AlbA-2" evidence="2">
    <location>
        <begin position="263"/>
        <end position="357"/>
    </location>
</feature>
<feature type="region of interest" description="Disordered" evidence="1">
    <location>
        <begin position="675"/>
        <end position="734"/>
    </location>
</feature>
<dbReference type="InterPro" id="IPR038461">
    <property type="entry name" value="Schlafen_AlbA_2_dom_sf"/>
</dbReference>
<dbReference type="EMBL" id="CADCWN010000155">
    <property type="protein sequence ID" value="CAA9570963.1"/>
    <property type="molecule type" value="Genomic_DNA"/>
</dbReference>
<protein>
    <submittedName>
        <fullName evidence="3">PHP N-terminal domain protein</fullName>
    </submittedName>
</protein>
<feature type="compositionally biased region" description="Pro residues" evidence="1">
    <location>
        <begin position="602"/>
        <end position="612"/>
    </location>
</feature>